<dbReference type="SUPFAM" id="SSF51445">
    <property type="entry name" value="(Trans)glycosidases"/>
    <property type="match status" value="1"/>
</dbReference>
<dbReference type="PANTHER" id="PTHR46066">
    <property type="entry name" value="CHITINASE DOMAIN-CONTAINING PROTEIN 1 FAMILY MEMBER"/>
    <property type="match status" value="1"/>
</dbReference>
<comment type="caution">
    <text evidence="7">The sequence shown here is derived from an EMBL/GenBank/DDBJ whole genome shotgun (WGS) entry which is preliminary data.</text>
</comment>
<sequence>MSRVKRKQGQKRRGFKKTIGLLLVVAGAGITAVLLWGNPLHEKPQWQSDKPIFIQGKVTDYSAEGTGEDLMLPLSFIEEYVDDAVRYEAKTQSVIMATREQVLYLSENKENGELNGEAYAGEKTLAEINNEVYVPYESIEHIYGTEVQEDTKTGAVMLMRAGESVTHGKVKLDDRGSSVALRSRPSNYSPIVKDMAEGETVRLWGQENGWYYIQLDNGYTGYIQPANVILNGTLKVKAQAENLSASEKEWKGRAVNLAWEAVYSRNPDTSSMGTLPGVNVVSPTWFSIVSEEGTIEDKADPGYVQWAHGRGMEVWGLLSNSFDPDLTSGALSTYERRMQIIRKIITLSKQYNLDGINIDFENVYTEDGANVTQFMRELKPLARANDLILSIDVTPKSDSEMWSVFLDRASLGGITDYMMVMAYDEHWASSPEAGSVASLPWTESSVKRIMDEDGVPPEKLVLGIPLYTRVWSEEEKNGEMKVSSKAIGMESAADILKERKLKPKFLEQEKQNYVEYEVNGVLNKIWLEDGASLKARVKLAQSLQLGGIGVWNRSFASDEAWDVLKTFK</sequence>
<evidence type="ECO:0000259" key="6">
    <source>
        <dbReference type="PROSITE" id="PS51910"/>
    </source>
</evidence>
<dbReference type="InterPro" id="IPR012854">
    <property type="entry name" value="Cu_amine_oxidase-like_N"/>
</dbReference>
<dbReference type="Pfam" id="PF08239">
    <property type="entry name" value="SH3_3"/>
    <property type="match status" value="1"/>
</dbReference>
<dbReference type="PANTHER" id="PTHR46066:SF2">
    <property type="entry name" value="CHITINASE DOMAIN-CONTAINING PROTEIN 1"/>
    <property type="match status" value="1"/>
</dbReference>
<dbReference type="SUPFAM" id="SSF55383">
    <property type="entry name" value="Copper amine oxidase, domain N"/>
    <property type="match status" value="1"/>
</dbReference>
<dbReference type="InterPro" id="IPR017853">
    <property type="entry name" value="GH"/>
</dbReference>
<dbReference type="Pfam" id="PF07833">
    <property type="entry name" value="Cu_amine_oxidN1"/>
    <property type="match status" value="1"/>
</dbReference>
<accession>A0ABT9FTR5</accession>
<reference evidence="7 8" key="1">
    <citation type="submission" date="2022-10" db="EMBL/GenBank/DDBJ databases">
        <title>Paenibacillus description and whole genome data of maize root bacterial community.</title>
        <authorList>
            <person name="Marton D."/>
            <person name="Farkas M."/>
            <person name="Cserhati M."/>
        </authorList>
    </citation>
    <scope>NUCLEOTIDE SEQUENCE [LARGE SCALE GENOMIC DNA]</scope>
    <source>
        <strain evidence="7 8">P96</strain>
    </source>
</reference>
<keyword evidence="5" id="KW-0812">Transmembrane</keyword>
<dbReference type="RefSeq" id="WP_305755715.1">
    <property type="nucleotide sequence ID" value="NZ_JAPCKK010000017.1"/>
</dbReference>
<organism evidence="7 8">
    <name type="scientific">Paenibacillus zeirhizosphaerae</name>
    <dbReference type="NCBI Taxonomy" id="2987519"/>
    <lineage>
        <taxon>Bacteria</taxon>
        <taxon>Bacillati</taxon>
        <taxon>Bacillota</taxon>
        <taxon>Bacilli</taxon>
        <taxon>Bacillales</taxon>
        <taxon>Paenibacillaceae</taxon>
        <taxon>Paenibacillus</taxon>
    </lineage>
</organism>
<dbReference type="Gene3D" id="3.20.20.80">
    <property type="entry name" value="Glycosidases"/>
    <property type="match status" value="1"/>
</dbReference>
<evidence type="ECO:0000256" key="3">
    <source>
        <dbReference type="RuleBase" id="RU000489"/>
    </source>
</evidence>
<evidence type="ECO:0000256" key="5">
    <source>
        <dbReference type="SAM" id="Phobius"/>
    </source>
</evidence>
<keyword evidence="2 3" id="KW-0326">Glycosidase</keyword>
<dbReference type="PROSITE" id="PS51910">
    <property type="entry name" value="GH18_2"/>
    <property type="match status" value="1"/>
</dbReference>
<dbReference type="Gene3D" id="3.10.50.10">
    <property type="match status" value="1"/>
</dbReference>
<dbReference type="PROSITE" id="PS01095">
    <property type="entry name" value="GH18_1"/>
    <property type="match status" value="1"/>
</dbReference>
<dbReference type="SMART" id="SM00636">
    <property type="entry name" value="Glyco_18"/>
    <property type="match status" value="1"/>
</dbReference>
<protein>
    <submittedName>
        <fullName evidence="7">Glycosyl hydrolase family 18 protein</fullName>
    </submittedName>
</protein>
<evidence type="ECO:0000313" key="7">
    <source>
        <dbReference type="EMBL" id="MDP4098101.1"/>
    </source>
</evidence>
<feature type="domain" description="GH18" evidence="6">
    <location>
        <begin position="253"/>
        <end position="568"/>
    </location>
</feature>
<evidence type="ECO:0000256" key="4">
    <source>
        <dbReference type="RuleBase" id="RU004453"/>
    </source>
</evidence>
<name>A0ABT9FTR5_9BACL</name>
<comment type="similarity">
    <text evidence="4">Belongs to the glycosyl hydrolase 18 family.</text>
</comment>
<dbReference type="InterPro" id="IPR001579">
    <property type="entry name" value="Glyco_hydro_18_chit_AS"/>
</dbReference>
<evidence type="ECO:0000256" key="2">
    <source>
        <dbReference type="ARBA" id="ARBA00023295"/>
    </source>
</evidence>
<gene>
    <name evidence="7" type="ORF">OIN60_15175</name>
</gene>
<dbReference type="InterPro" id="IPR011583">
    <property type="entry name" value="Chitinase_II/V-like_cat"/>
</dbReference>
<dbReference type="Pfam" id="PF00704">
    <property type="entry name" value="Glyco_hydro_18"/>
    <property type="match status" value="1"/>
</dbReference>
<keyword evidence="1 3" id="KW-0378">Hydrolase</keyword>
<dbReference type="Gene3D" id="2.30.30.40">
    <property type="entry name" value="SH3 Domains"/>
    <property type="match status" value="1"/>
</dbReference>
<dbReference type="InterPro" id="IPR029070">
    <property type="entry name" value="Chitinase_insertion_sf"/>
</dbReference>
<keyword evidence="5" id="KW-1133">Transmembrane helix</keyword>
<dbReference type="Proteomes" id="UP001241848">
    <property type="component" value="Unassembled WGS sequence"/>
</dbReference>
<dbReference type="InterPro" id="IPR036582">
    <property type="entry name" value="Mao_N_sf"/>
</dbReference>
<keyword evidence="8" id="KW-1185">Reference proteome</keyword>
<keyword evidence="5" id="KW-0472">Membrane</keyword>
<dbReference type="EMBL" id="JAPCKK010000017">
    <property type="protein sequence ID" value="MDP4098101.1"/>
    <property type="molecule type" value="Genomic_DNA"/>
</dbReference>
<feature type="transmembrane region" description="Helical" evidence="5">
    <location>
        <begin position="20"/>
        <end position="37"/>
    </location>
</feature>
<dbReference type="InterPro" id="IPR001223">
    <property type="entry name" value="Glyco_hydro18_cat"/>
</dbReference>
<evidence type="ECO:0000313" key="8">
    <source>
        <dbReference type="Proteomes" id="UP001241848"/>
    </source>
</evidence>
<dbReference type="InterPro" id="IPR003646">
    <property type="entry name" value="SH3-like_bac-type"/>
</dbReference>
<evidence type="ECO:0000256" key="1">
    <source>
        <dbReference type="ARBA" id="ARBA00022801"/>
    </source>
</evidence>
<proteinExistence type="inferred from homology"/>
<dbReference type="GO" id="GO:0016787">
    <property type="term" value="F:hydrolase activity"/>
    <property type="evidence" value="ECO:0007669"/>
    <property type="project" value="UniProtKB-KW"/>
</dbReference>